<dbReference type="EMBL" id="JABEZY010000012">
    <property type="protein sequence ID" value="MBA0750368.1"/>
    <property type="molecule type" value="Genomic_DNA"/>
</dbReference>
<dbReference type="AlphaFoldDB" id="A0A7J9CPT5"/>
<keyword evidence="2" id="KW-1185">Reference proteome</keyword>
<gene>
    <name evidence="1" type="ORF">Gogos_001781</name>
</gene>
<name>A0A7J9CPT5_GOSGO</name>
<reference evidence="1 2" key="1">
    <citation type="journal article" date="2019" name="Genome Biol. Evol.">
        <title>Insights into the evolution of the New World diploid cottons (Gossypium, subgenus Houzingenia) based on genome sequencing.</title>
        <authorList>
            <person name="Grover C.E."/>
            <person name="Arick M.A. 2nd"/>
            <person name="Thrash A."/>
            <person name="Conover J.L."/>
            <person name="Sanders W.S."/>
            <person name="Peterson D.G."/>
            <person name="Frelichowski J.E."/>
            <person name="Scheffler J.A."/>
            <person name="Scheffler B.E."/>
            <person name="Wendel J.F."/>
        </authorList>
    </citation>
    <scope>NUCLEOTIDE SEQUENCE [LARGE SCALE GENOMIC DNA]</scope>
    <source>
        <strain evidence="1">5</strain>
        <tissue evidence="1">Leaf</tissue>
    </source>
</reference>
<evidence type="ECO:0000313" key="2">
    <source>
        <dbReference type="Proteomes" id="UP000593579"/>
    </source>
</evidence>
<evidence type="ECO:0000313" key="1">
    <source>
        <dbReference type="EMBL" id="MBA0750368.1"/>
    </source>
</evidence>
<comment type="caution">
    <text evidence="1">The sequence shown here is derived from an EMBL/GenBank/DDBJ whole genome shotgun (WGS) entry which is preliminary data.</text>
</comment>
<protein>
    <submittedName>
        <fullName evidence="1">Uncharacterized protein</fullName>
    </submittedName>
</protein>
<dbReference type="Proteomes" id="UP000593579">
    <property type="component" value="Unassembled WGS sequence"/>
</dbReference>
<sequence length="60" mass="6885">MTRKYLKKSMISAIEKKDVLEKSKPVKKKTLRVNSMVLFCKNKDGEEGLMLVDINITGQK</sequence>
<organism evidence="1 2">
    <name type="scientific">Gossypium gossypioides</name>
    <name type="common">Mexican cotton</name>
    <name type="synonym">Selera gossypioides</name>
    <dbReference type="NCBI Taxonomy" id="34282"/>
    <lineage>
        <taxon>Eukaryota</taxon>
        <taxon>Viridiplantae</taxon>
        <taxon>Streptophyta</taxon>
        <taxon>Embryophyta</taxon>
        <taxon>Tracheophyta</taxon>
        <taxon>Spermatophyta</taxon>
        <taxon>Magnoliopsida</taxon>
        <taxon>eudicotyledons</taxon>
        <taxon>Gunneridae</taxon>
        <taxon>Pentapetalae</taxon>
        <taxon>rosids</taxon>
        <taxon>malvids</taxon>
        <taxon>Malvales</taxon>
        <taxon>Malvaceae</taxon>
        <taxon>Malvoideae</taxon>
        <taxon>Gossypium</taxon>
    </lineage>
</organism>
<proteinExistence type="predicted"/>
<accession>A0A7J9CPT5</accession>